<evidence type="ECO:0000313" key="6">
    <source>
        <dbReference type="Proteomes" id="UP000556026"/>
    </source>
</evidence>
<name>A0A6V8MKM7_9BACT</name>
<dbReference type="PROSITE" id="PS51318">
    <property type="entry name" value="TAT"/>
    <property type="match status" value="1"/>
</dbReference>
<evidence type="ECO:0000256" key="2">
    <source>
        <dbReference type="ARBA" id="ARBA00023004"/>
    </source>
</evidence>
<sequence length="128" mass="13144">MSITRKDFLRQGAASLGRAALDLAGVLQATAGEAPPAEPEEPALERGAHLVAQPQGTECFAASCGCLSCLERCEPQAISLVIGQGVKVDAALCNGCAVCVEICPTTPRSLVMVPRPSDQGEDAAPGKR</sequence>
<dbReference type="InterPro" id="IPR017900">
    <property type="entry name" value="4Fe4S_Fe_S_CS"/>
</dbReference>
<dbReference type="Pfam" id="PF00037">
    <property type="entry name" value="Fer4"/>
    <property type="match status" value="1"/>
</dbReference>
<gene>
    <name evidence="5" type="ORF">GMST_28610</name>
</gene>
<protein>
    <recommendedName>
        <fullName evidence="4">4Fe-4S ferredoxin-type domain-containing protein</fullName>
    </recommendedName>
</protein>
<dbReference type="GO" id="GO:0051536">
    <property type="term" value="F:iron-sulfur cluster binding"/>
    <property type="evidence" value="ECO:0007669"/>
    <property type="project" value="UniProtKB-KW"/>
</dbReference>
<dbReference type="AlphaFoldDB" id="A0A6V8MKM7"/>
<dbReference type="InterPro" id="IPR006311">
    <property type="entry name" value="TAT_signal"/>
</dbReference>
<dbReference type="EMBL" id="BLXX01000009">
    <property type="protein sequence ID" value="GFO60536.1"/>
    <property type="molecule type" value="Genomic_DNA"/>
</dbReference>
<keyword evidence="6" id="KW-1185">Reference proteome</keyword>
<accession>A0A6V8MKM7</accession>
<keyword evidence="2" id="KW-0408">Iron</keyword>
<reference evidence="6" key="1">
    <citation type="submission" date="2020-06" db="EMBL/GenBank/DDBJ databases">
        <title>Draft genomic sequence of Geomonas sp. Red330.</title>
        <authorList>
            <person name="Itoh H."/>
            <person name="Zhenxing X."/>
            <person name="Ushijima N."/>
            <person name="Masuda Y."/>
            <person name="Shiratori Y."/>
            <person name="Senoo K."/>
        </authorList>
    </citation>
    <scope>NUCLEOTIDE SEQUENCE [LARGE SCALE GENOMIC DNA]</scope>
    <source>
        <strain evidence="6">Red330</strain>
    </source>
</reference>
<dbReference type="SUPFAM" id="SSF54862">
    <property type="entry name" value="4Fe-4S ferredoxins"/>
    <property type="match status" value="1"/>
</dbReference>
<dbReference type="PROSITE" id="PS00198">
    <property type="entry name" value="4FE4S_FER_1"/>
    <property type="match status" value="1"/>
</dbReference>
<dbReference type="Proteomes" id="UP000556026">
    <property type="component" value="Unassembled WGS sequence"/>
</dbReference>
<dbReference type="RefSeq" id="WP_183355355.1">
    <property type="nucleotide sequence ID" value="NZ_BLXX01000009.1"/>
</dbReference>
<keyword evidence="1" id="KW-0479">Metal-binding</keyword>
<organism evidence="5 6">
    <name type="scientific">Geomonas silvestris</name>
    <dbReference type="NCBI Taxonomy" id="2740184"/>
    <lineage>
        <taxon>Bacteria</taxon>
        <taxon>Pseudomonadati</taxon>
        <taxon>Thermodesulfobacteriota</taxon>
        <taxon>Desulfuromonadia</taxon>
        <taxon>Geobacterales</taxon>
        <taxon>Geobacteraceae</taxon>
        <taxon>Geomonas</taxon>
    </lineage>
</organism>
<dbReference type="Gene3D" id="3.30.70.20">
    <property type="match status" value="1"/>
</dbReference>
<evidence type="ECO:0000256" key="1">
    <source>
        <dbReference type="ARBA" id="ARBA00022723"/>
    </source>
</evidence>
<dbReference type="InterPro" id="IPR017896">
    <property type="entry name" value="4Fe4S_Fe-S-bd"/>
</dbReference>
<dbReference type="PROSITE" id="PS51379">
    <property type="entry name" value="4FE4S_FER_2"/>
    <property type="match status" value="1"/>
</dbReference>
<comment type="caution">
    <text evidence="5">The sequence shown here is derived from an EMBL/GenBank/DDBJ whole genome shotgun (WGS) entry which is preliminary data.</text>
</comment>
<keyword evidence="3" id="KW-0411">Iron-sulfur</keyword>
<evidence type="ECO:0000256" key="3">
    <source>
        <dbReference type="ARBA" id="ARBA00023014"/>
    </source>
</evidence>
<dbReference type="GO" id="GO:0046872">
    <property type="term" value="F:metal ion binding"/>
    <property type="evidence" value="ECO:0007669"/>
    <property type="project" value="UniProtKB-KW"/>
</dbReference>
<proteinExistence type="predicted"/>
<feature type="domain" description="4Fe-4S ferredoxin-type" evidence="4">
    <location>
        <begin position="84"/>
        <end position="115"/>
    </location>
</feature>
<evidence type="ECO:0000259" key="4">
    <source>
        <dbReference type="PROSITE" id="PS51379"/>
    </source>
</evidence>
<evidence type="ECO:0000313" key="5">
    <source>
        <dbReference type="EMBL" id="GFO60536.1"/>
    </source>
</evidence>